<dbReference type="GO" id="GO:0006813">
    <property type="term" value="P:potassium ion transport"/>
    <property type="evidence" value="ECO:0007669"/>
    <property type="project" value="InterPro"/>
</dbReference>
<evidence type="ECO:0000313" key="3">
    <source>
        <dbReference type="EMBL" id="MBB4958318.1"/>
    </source>
</evidence>
<dbReference type="PANTHER" id="PTHR43833:SF7">
    <property type="entry name" value="KTR SYSTEM POTASSIUM UPTAKE PROTEIN C"/>
    <property type="match status" value="1"/>
</dbReference>
<feature type="domain" description="RCK C-terminal" evidence="2">
    <location>
        <begin position="128"/>
        <end position="210"/>
    </location>
</feature>
<dbReference type="InterPro" id="IPR036721">
    <property type="entry name" value="RCK_C_sf"/>
</dbReference>
<dbReference type="PANTHER" id="PTHR43833">
    <property type="entry name" value="POTASSIUM CHANNEL PROTEIN 2-RELATED-RELATED"/>
    <property type="match status" value="1"/>
</dbReference>
<feature type="domain" description="RCK N-terminal" evidence="1">
    <location>
        <begin position="1"/>
        <end position="112"/>
    </location>
</feature>
<evidence type="ECO:0000313" key="4">
    <source>
        <dbReference type="Proteomes" id="UP000578819"/>
    </source>
</evidence>
<dbReference type="InterPro" id="IPR003148">
    <property type="entry name" value="RCK_N"/>
</dbReference>
<accession>A0A7W7SP40</accession>
<dbReference type="InterPro" id="IPR006037">
    <property type="entry name" value="RCK_C"/>
</dbReference>
<dbReference type="EMBL" id="JACHJW010000001">
    <property type="protein sequence ID" value="MBB4958318.1"/>
    <property type="molecule type" value="Genomic_DNA"/>
</dbReference>
<dbReference type="InterPro" id="IPR036291">
    <property type="entry name" value="NAD(P)-bd_dom_sf"/>
</dbReference>
<dbReference type="Proteomes" id="UP000578819">
    <property type="component" value="Unassembled WGS sequence"/>
</dbReference>
<keyword evidence="4" id="KW-1185">Reference proteome</keyword>
<sequence length="210" mass="22346">MIGLGRVGSQVAITLTQLGHEVLALDRDPKVVQSLSQQLTHVVQTDSTDETALRQLGVPDFERVMVALGSAVEASLLTVLALTEIGVSEIWARASSNAHAKILNAMGVAHVIFPEAAMGQRIGHLLVSRMLDFVEIGADFALAKARVPGDMVGRSVAELCLWERYGISLIGVQSPGQNFAHAHPDLVLPPDSILIVEGTIDQVQAFAALT</sequence>
<evidence type="ECO:0000259" key="2">
    <source>
        <dbReference type="PROSITE" id="PS51202"/>
    </source>
</evidence>
<comment type="caution">
    <text evidence="3">The sequence shown here is derived from an EMBL/GenBank/DDBJ whole genome shotgun (WGS) entry which is preliminary data.</text>
</comment>
<name>A0A7W7SP40_9ACTN</name>
<dbReference type="Gene3D" id="3.30.70.1450">
    <property type="entry name" value="Regulator of K+ conductance, C-terminal domain"/>
    <property type="match status" value="1"/>
</dbReference>
<dbReference type="SUPFAM" id="SSF116726">
    <property type="entry name" value="TrkA C-terminal domain-like"/>
    <property type="match status" value="1"/>
</dbReference>
<dbReference type="Pfam" id="PF02080">
    <property type="entry name" value="TrkA_C"/>
    <property type="match status" value="1"/>
</dbReference>
<proteinExistence type="predicted"/>
<dbReference type="Gene3D" id="3.40.50.720">
    <property type="entry name" value="NAD(P)-binding Rossmann-like Domain"/>
    <property type="match status" value="1"/>
</dbReference>
<dbReference type="InterPro" id="IPR050721">
    <property type="entry name" value="Trk_Ktr_HKT_K-transport"/>
</dbReference>
<organism evidence="3 4">
    <name type="scientific">Micromonospora polyrhachis</name>
    <dbReference type="NCBI Taxonomy" id="1282883"/>
    <lineage>
        <taxon>Bacteria</taxon>
        <taxon>Bacillati</taxon>
        <taxon>Actinomycetota</taxon>
        <taxon>Actinomycetes</taxon>
        <taxon>Micromonosporales</taxon>
        <taxon>Micromonosporaceae</taxon>
        <taxon>Micromonospora</taxon>
    </lineage>
</organism>
<evidence type="ECO:0000259" key="1">
    <source>
        <dbReference type="PROSITE" id="PS51201"/>
    </source>
</evidence>
<dbReference type="PROSITE" id="PS51202">
    <property type="entry name" value="RCK_C"/>
    <property type="match status" value="1"/>
</dbReference>
<dbReference type="SUPFAM" id="SSF51735">
    <property type="entry name" value="NAD(P)-binding Rossmann-fold domains"/>
    <property type="match status" value="1"/>
</dbReference>
<dbReference type="PROSITE" id="PS51201">
    <property type="entry name" value="RCK_N"/>
    <property type="match status" value="1"/>
</dbReference>
<protein>
    <submittedName>
        <fullName evidence="3">Trk system potassium uptake protein TrkA</fullName>
    </submittedName>
</protein>
<dbReference type="AlphaFoldDB" id="A0A7W7SP40"/>
<gene>
    <name evidence="3" type="ORF">FHR38_002051</name>
</gene>
<dbReference type="GO" id="GO:0008324">
    <property type="term" value="F:monoatomic cation transmembrane transporter activity"/>
    <property type="evidence" value="ECO:0007669"/>
    <property type="project" value="InterPro"/>
</dbReference>
<reference evidence="3 4" key="1">
    <citation type="submission" date="2020-08" db="EMBL/GenBank/DDBJ databases">
        <title>Sequencing the genomes of 1000 actinobacteria strains.</title>
        <authorList>
            <person name="Klenk H.-P."/>
        </authorList>
    </citation>
    <scope>NUCLEOTIDE SEQUENCE [LARGE SCALE GENOMIC DNA]</scope>
    <source>
        <strain evidence="3 4">DSM 45886</strain>
    </source>
</reference>
<dbReference type="Pfam" id="PF02254">
    <property type="entry name" value="TrkA_N"/>
    <property type="match status" value="1"/>
</dbReference>